<dbReference type="OrthoDB" id="406981at2759"/>
<dbReference type="EC" id="2.8.2.-" evidence="9"/>
<keyword evidence="6" id="KW-1133">Transmembrane helix</keyword>
<dbReference type="PANTHER" id="PTHR12812">
    <property type="entry name" value="HEPARAN SULFATE 6-O-SULFOTRANSFERASE 3"/>
    <property type="match status" value="1"/>
</dbReference>
<evidence type="ECO:0000256" key="4">
    <source>
        <dbReference type="ARBA" id="ARBA00022692"/>
    </source>
</evidence>
<keyword evidence="4" id="KW-0812">Transmembrane</keyword>
<keyword evidence="3 9" id="KW-0808">Transferase</keyword>
<comment type="caution">
    <text evidence="11">The sequence shown here is derived from an EMBL/GenBank/DDBJ whole genome shotgun (WGS) entry which is preliminary data.</text>
</comment>
<comment type="function">
    <text evidence="9">6-O-sulfation enzyme which catalyzes the transfer of sulfate from 3'-phosphoadenosine 5'-phosphosulfate (PAPS) to position 6 of the N-sulfoglucosamine residue (GlcNS) of heparan sulfate.</text>
</comment>
<dbReference type="EMBL" id="JAFJMO010000004">
    <property type="protein sequence ID" value="KAJ8279225.1"/>
    <property type="molecule type" value="Genomic_DNA"/>
</dbReference>
<reference evidence="11" key="1">
    <citation type="journal article" date="2023" name="Science">
        <title>Genome structures resolve the early diversification of teleost fishes.</title>
        <authorList>
            <person name="Parey E."/>
            <person name="Louis A."/>
            <person name="Montfort J."/>
            <person name="Bouchez O."/>
            <person name="Roques C."/>
            <person name="Iampietro C."/>
            <person name="Lluch J."/>
            <person name="Castinel A."/>
            <person name="Donnadieu C."/>
            <person name="Desvignes T."/>
            <person name="Floi Bucao C."/>
            <person name="Jouanno E."/>
            <person name="Wen M."/>
            <person name="Mejri S."/>
            <person name="Dirks R."/>
            <person name="Jansen H."/>
            <person name="Henkel C."/>
            <person name="Chen W.J."/>
            <person name="Zahm M."/>
            <person name="Cabau C."/>
            <person name="Klopp C."/>
            <person name="Thompson A.W."/>
            <person name="Robinson-Rechavi M."/>
            <person name="Braasch I."/>
            <person name="Lecointre G."/>
            <person name="Bobe J."/>
            <person name="Postlethwait J.H."/>
            <person name="Berthelot C."/>
            <person name="Roest Crollius H."/>
            <person name="Guiguen Y."/>
        </authorList>
    </citation>
    <scope>NUCLEOTIDE SEQUENCE</scope>
    <source>
        <strain evidence="11">Concon-B</strain>
    </source>
</reference>
<evidence type="ECO:0000256" key="9">
    <source>
        <dbReference type="RuleBase" id="RU364122"/>
    </source>
</evidence>
<dbReference type="InterPro" id="IPR010635">
    <property type="entry name" value="Heparan_SO4-6-sulfoTrfase"/>
</dbReference>
<dbReference type="GO" id="GO:0017095">
    <property type="term" value="F:heparan sulfate 6-sulfotransferase activity"/>
    <property type="evidence" value="ECO:0007669"/>
    <property type="project" value="TreeGrafter"/>
</dbReference>
<sequence>MLIQPLNRNQKRRLFPERSGPLPRVDPPRTIAHSSRAEDAGARPRGGVGRRNVPEPVEPRVKCSTLPPPKPHGSRRWWFYRGRKFYYITLLRDPVSRYLSEWRHVQRGATWKTSLHMCDGRTPTPDELPSCYEGTDWSGCTLQQFMDCPYNLANNRQVRMLADLSLVGCYNMSFVPEKKRAQLLLESAKKNLRDMAFFGLTEFQRKTQYLFERTFRLRFIRPFVQYNSTRAGGVDVDNDTILRIEELNELDVQLYDYAKDLFQQRYQYKRQLDRREQRLMLRSQGGAQSRHSRPDAPREEGAEEGSRLPTEDYMNHIINKW</sequence>
<protein>
    <recommendedName>
        <fullName evidence="9">Heparan-sulfate 6-O-sulfotransferase</fullName>
        <ecNumber evidence="9">2.8.2.-</ecNumber>
    </recommendedName>
</protein>
<keyword evidence="5 9" id="KW-0735">Signal-anchor</keyword>
<evidence type="ECO:0000256" key="8">
    <source>
        <dbReference type="ARBA" id="ARBA00023180"/>
    </source>
</evidence>
<evidence type="ECO:0000256" key="2">
    <source>
        <dbReference type="ARBA" id="ARBA00010109"/>
    </source>
</evidence>
<comment type="similarity">
    <text evidence="2 9">Belongs to the sulfotransferase 6 family.</text>
</comment>
<dbReference type="Pfam" id="PF03567">
    <property type="entry name" value="Sulfotransfer_2"/>
    <property type="match status" value="1"/>
</dbReference>
<feature type="region of interest" description="Disordered" evidence="10">
    <location>
        <begin position="281"/>
        <end position="309"/>
    </location>
</feature>
<keyword evidence="12" id="KW-1185">Reference proteome</keyword>
<evidence type="ECO:0000256" key="3">
    <source>
        <dbReference type="ARBA" id="ARBA00022679"/>
    </source>
</evidence>
<dbReference type="AlphaFoldDB" id="A0A9Q1DRP0"/>
<keyword evidence="7 9" id="KW-0472">Membrane</keyword>
<dbReference type="GO" id="GO:0016020">
    <property type="term" value="C:membrane"/>
    <property type="evidence" value="ECO:0007669"/>
    <property type="project" value="UniProtKB-SubCell"/>
</dbReference>
<evidence type="ECO:0000313" key="12">
    <source>
        <dbReference type="Proteomes" id="UP001152803"/>
    </source>
</evidence>
<evidence type="ECO:0000313" key="11">
    <source>
        <dbReference type="EMBL" id="KAJ8279225.1"/>
    </source>
</evidence>
<comment type="subcellular location">
    <subcellularLocation>
        <location evidence="1 9">Membrane</location>
        <topology evidence="1 9">Single-pass type II membrane protein</topology>
    </subcellularLocation>
</comment>
<feature type="compositionally biased region" description="Basic and acidic residues" evidence="10">
    <location>
        <begin position="292"/>
        <end position="309"/>
    </location>
</feature>
<evidence type="ECO:0000256" key="1">
    <source>
        <dbReference type="ARBA" id="ARBA00004606"/>
    </source>
</evidence>
<dbReference type="Proteomes" id="UP001152803">
    <property type="component" value="Unassembled WGS sequence"/>
</dbReference>
<evidence type="ECO:0000256" key="6">
    <source>
        <dbReference type="ARBA" id="ARBA00022989"/>
    </source>
</evidence>
<dbReference type="FunFam" id="3.40.50.300:FF:000852">
    <property type="entry name" value="Heparan-sulfate 6-O-sulfotransferase"/>
    <property type="match status" value="1"/>
</dbReference>
<gene>
    <name evidence="11" type="ORF">COCON_G00062910</name>
</gene>
<accession>A0A9Q1DRP0</accession>
<comment type="catalytic activity">
    <reaction evidence="9">
        <text>alpha-D-glucosaminyl-[heparan sulfate](n) + 3'-phosphoadenylyl sulfate = 6-sulfo-alpha-D-glucosaminyl-[heparan sulfate](n) + adenosine 3',5'-bisphosphate + H(+)</text>
        <dbReference type="Rhea" id="RHEA:56604"/>
        <dbReference type="Rhea" id="RHEA-COMP:9830"/>
        <dbReference type="Rhea" id="RHEA-COMP:14621"/>
        <dbReference type="ChEBI" id="CHEBI:15378"/>
        <dbReference type="ChEBI" id="CHEBI:58339"/>
        <dbReference type="ChEBI" id="CHEBI:58343"/>
        <dbReference type="ChEBI" id="CHEBI:58388"/>
        <dbReference type="ChEBI" id="CHEBI:140604"/>
    </reaction>
</comment>
<evidence type="ECO:0000256" key="10">
    <source>
        <dbReference type="SAM" id="MobiDB-lite"/>
    </source>
</evidence>
<dbReference type="InterPro" id="IPR027417">
    <property type="entry name" value="P-loop_NTPase"/>
</dbReference>
<proteinExistence type="inferred from homology"/>
<dbReference type="Gene3D" id="3.40.50.300">
    <property type="entry name" value="P-loop containing nucleotide triphosphate hydrolases"/>
    <property type="match status" value="1"/>
</dbReference>
<organism evidence="11 12">
    <name type="scientific">Conger conger</name>
    <name type="common">Conger eel</name>
    <name type="synonym">Muraena conger</name>
    <dbReference type="NCBI Taxonomy" id="82655"/>
    <lineage>
        <taxon>Eukaryota</taxon>
        <taxon>Metazoa</taxon>
        <taxon>Chordata</taxon>
        <taxon>Craniata</taxon>
        <taxon>Vertebrata</taxon>
        <taxon>Euteleostomi</taxon>
        <taxon>Actinopterygii</taxon>
        <taxon>Neopterygii</taxon>
        <taxon>Teleostei</taxon>
        <taxon>Anguilliformes</taxon>
        <taxon>Congridae</taxon>
        <taxon>Conger</taxon>
    </lineage>
</organism>
<keyword evidence="8" id="KW-0325">Glycoprotein</keyword>
<feature type="region of interest" description="Disordered" evidence="10">
    <location>
        <begin position="1"/>
        <end position="68"/>
    </location>
</feature>
<evidence type="ECO:0000256" key="7">
    <source>
        <dbReference type="ARBA" id="ARBA00023136"/>
    </source>
</evidence>
<dbReference type="PANTHER" id="PTHR12812:SF1">
    <property type="entry name" value="HEPARAN-SULFATE 6-O-SULFOTRANSFERASE 1"/>
    <property type="match status" value="1"/>
</dbReference>
<dbReference type="InterPro" id="IPR005331">
    <property type="entry name" value="Sulfotransferase"/>
</dbReference>
<evidence type="ECO:0000256" key="5">
    <source>
        <dbReference type="ARBA" id="ARBA00022968"/>
    </source>
</evidence>
<name>A0A9Q1DRP0_CONCO</name>